<dbReference type="InterPro" id="IPR012880">
    <property type="entry name" value="Gryzun"/>
</dbReference>
<name>W6MTD0_9ASCO</name>
<proteinExistence type="predicted"/>
<dbReference type="AlphaFoldDB" id="W6MTD0"/>
<dbReference type="Proteomes" id="UP000019384">
    <property type="component" value="Unassembled WGS sequence"/>
</dbReference>
<protein>
    <recommendedName>
        <fullName evidence="6">Trafficking protein particle complex subunit 11 domain-containing protein</fullName>
    </recommendedName>
</protein>
<feature type="region of interest" description="Disordered" evidence="1">
    <location>
        <begin position="22"/>
        <end position="47"/>
    </location>
</feature>
<evidence type="ECO:0000259" key="2">
    <source>
        <dbReference type="Pfam" id="PF07919"/>
    </source>
</evidence>
<dbReference type="STRING" id="1382522.W6MTD0"/>
<dbReference type="Pfam" id="PF07919">
    <property type="entry name" value="Gryzun"/>
    <property type="match status" value="1"/>
</dbReference>
<dbReference type="HOGENOM" id="CLU_008469_0_0_1"/>
<keyword evidence="5" id="KW-1185">Reference proteome</keyword>
<dbReference type="PANTHER" id="PTHR14374">
    <property type="entry name" value="FOIE GRAS"/>
    <property type="match status" value="1"/>
</dbReference>
<organism evidence="4 5">
    <name type="scientific">Kuraishia capsulata CBS 1993</name>
    <dbReference type="NCBI Taxonomy" id="1382522"/>
    <lineage>
        <taxon>Eukaryota</taxon>
        <taxon>Fungi</taxon>
        <taxon>Dikarya</taxon>
        <taxon>Ascomycota</taxon>
        <taxon>Saccharomycotina</taxon>
        <taxon>Pichiomycetes</taxon>
        <taxon>Pichiales</taxon>
        <taxon>Pichiaceae</taxon>
        <taxon>Kuraishia</taxon>
    </lineage>
</organism>
<dbReference type="PANTHER" id="PTHR14374:SF0">
    <property type="entry name" value="TRAFFICKING PROTEIN PARTICLE COMPLEX SUBUNIT 11"/>
    <property type="match status" value="1"/>
</dbReference>
<dbReference type="InterPro" id="IPR011990">
    <property type="entry name" value="TPR-like_helical_dom_sf"/>
</dbReference>
<dbReference type="SUPFAM" id="SSF48452">
    <property type="entry name" value="TPR-like"/>
    <property type="match status" value="1"/>
</dbReference>
<sequence length="1202" mass="134648">MNRFPKEVTSIPSPLVIVQGLGKDGIPEGSPKSEPEHNTPRDASISIPTIHSIENPLHGAYCENNEAITRSFPNISAASGLELVALFKRHDVSDRFWDSSLASTSTSNSKFRLKFVNEYSLPALKQQKRPHSDATVTGSSSASSDTSSTTDRTSSSPLSPFNAESELSSDSILSLHWLQKYGQLHPSVFISVHELETDITDPAQIKEADALIVKELLVQKEQFFKRKIRFLSIVLSSESGENDPGLTGRIESIRKLTGLPSRTGLLFLPAGTQREMDGFMGGLLQLLHSWTNDFYALMERRIRKTLAKPAPSSYGSTSYDARYSLKLGLIAQARRNFDTAVKSMEHSYEKLIEVLRTKSQYDRVWTELRLLVDMTAMHITRLYLALGNSNVAYRKFEIHIQIVSGLLSDKSIALDSYTTLSWLSLQYAWLAELVECVPSTIVPTDRSFQPSYDVKGKAVLGESVDSMPQGGFLFLRSVTFLRQRKSMATKTSPNSKSTDPYMSLPLSDELQFDYGEQIIHYLERAIESFERGKKSKFSRSESFIYFQLGEEHFLRHNYGMSANNYIVALSIVRNEHWSFILSVALFRLYRCSLEFKNYEDAISHLLEICTIKEELLDPRIKKLPNISDEIPQKIENVSFKSDTNRGLFTGSVLFKAPSNELSEHSEFQLALQSSMNSLIPEITVKSISIEFTGSIPTYIIQHDPAASEKPSTKITNFLRDDSGNLCGFANLSFKSREFKVFQFDILPTSIGSFRCAGVYVTAETEKLSFNCNLPLAHTSFKERHFWYPNSDSLLVKEVVRSDDPAGVNVIPRHPKVKVDLDFKPNSFAGDPFVVHVSLENNDFEGVGVDLSATASHNSQDLKGYWLGNSAADESNTISESIDVSTSKTFGLVVNIPADASVGKGRTPLAIGLHLTYYVGNDRSIPVTSKRTITIPVLSAFDSLLVVNPRTWKTGIPSPFVVDTSKPISAIPLHRRLWCAMIDVKSNHQKPIEVISAELQTRSTTEGISCIIVKSDKHIDPRKLQNGETKFQFHFVSEVLDGQPKRNVQLEATLLFKYRVLDPTKSEEEQALVSKFRTVPWKIALPQTDPRVVLDVTPLESSAEAHPYELNYVIENPTPRIFQFSTSLADNSNFTVSGLRNQTFSVLPFMKQELKYRAIPIGEGWLKLPEFKVYDLNYKVNLPTLVATPEAKASDNGDIYLLA</sequence>
<gene>
    <name evidence="4" type="ORF">KUCA_T00005671001</name>
</gene>
<dbReference type="GeneID" id="34523049"/>
<dbReference type="EMBL" id="HG793131">
    <property type="protein sequence ID" value="CDK29678.1"/>
    <property type="molecule type" value="Genomic_DNA"/>
</dbReference>
<evidence type="ECO:0008006" key="6">
    <source>
        <dbReference type="Google" id="ProtNLM"/>
    </source>
</evidence>
<feature type="domain" description="Trafficking protein particle complex subunit 11" evidence="3">
    <location>
        <begin position="365"/>
        <end position="608"/>
    </location>
</feature>
<feature type="region of interest" description="Disordered" evidence="1">
    <location>
        <begin position="124"/>
        <end position="162"/>
    </location>
</feature>
<reference evidence="4" key="1">
    <citation type="submission" date="2013-12" db="EMBL/GenBank/DDBJ databases">
        <authorList>
            <person name="Genoscope - CEA"/>
        </authorList>
    </citation>
    <scope>NUCLEOTIDE SEQUENCE</scope>
    <source>
        <strain evidence="4">CBS 1993</strain>
    </source>
</reference>
<evidence type="ECO:0000259" key="3">
    <source>
        <dbReference type="Pfam" id="PF11817"/>
    </source>
</evidence>
<dbReference type="RefSeq" id="XP_022461661.1">
    <property type="nucleotide sequence ID" value="XM_022601196.1"/>
</dbReference>
<feature type="domain" description="Gryzun putative trafficking through Golgi" evidence="2">
    <location>
        <begin position="638"/>
        <end position="1181"/>
    </location>
</feature>
<dbReference type="Pfam" id="PF11817">
    <property type="entry name" value="Foie-gras_1"/>
    <property type="match status" value="1"/>
</dbReference>
<evidence type="ECO:0000313" key="4">
    <source>
        <dbReference type="EMBL" id="CDK29678.1"/>
    </source>
</evidence>
<feature type="compositionally biased region" description="Basic and acidic residues" evidence="1">
    <location>
        <begin position="31"/>
        <end position="40"/>
    </location>
</feature>
<dbReference type="OrthoDB" id="6278596at2759"/>
<reference evidence="4" key="2">
    <citation type="submission" date="2014-02" db="EMBL/GenBank/DDBJ databases">
        <title>Complete DNA sequence of /Kuraishia capsulata/ illustrates novel genomic features among budding yeasts (/Saccharomycotina/).</title>
        <authorList>
            <person name="Morales L."/>
            <person name="Noel B."/>
            <person name="Porcel B."/>
            <person name="Marcet-Houben M."/>
            <person name="Hullo M-F."/>
            <person name="Sacerdot C."/>
            <person name="Tekaia F."/>
            <person name="Leh-Louis V."/>
            <person name="Despons L."/>
            <person name="Khanna V."/>
            <person name="Aury J-M."/>
            <person name="Barbe V."/>
            <person name="Couloux A."/>
            <person name="Labadie K."/>
            <person name="Pelletier E."/>
            <person name="Souciet J-L."/>
            <person name="Boekhout T."/>
            <person name="Gabaldon T."/>
            <person name="Wincker P."/>
            <person name="Dujon B."/>
        </authorList>
    </citation>
    <scope>NUCLEOTIDE SEQUENCE</scope>
    <source>
        <strain evidence="4">CBS 1993</strain>
    </source>
</reference>
<evidence type="ECO:0000313" key="5">
    <source>
        <dbReference type="Proteomes" id="UP000019384"/>
    </source>
</evidence>
<feature type="compositionally biased region" description="Low complexity" evidence="1">
    <location>
        <begin position="133"/>
        <end position="156"/>
    </location>
</feature>
<dbReference type="InterPro" id="IPR021773">
    <property type="entry name" value="TPC11"/>
</dbReference>
<accession>W6MTD0</accession>
<evidence type="ECO:0000256" key="1">
    <source>
        <dbReference type="SAM" id="MobiDB-lite"/>
    </source>
</evidence>